<evidence type="ECO:0000256" key="5">
    <source>
        <dbReference type="ARBA" id="ARBA00022723"/>
    </source>
</evidence>
<evidence type="ECO:0000256" key="6">
    <source>
        <dbReference type="ARBA" id="ARBA00022729"/>
    </source>
</evidence>
<dbReference type="Gene3D" id="3.60.21.10">
    <property type="match status" value="1"/>
</dbReference>
<keyword evidence="8" id="KW-0862">Zinc</keyword>
<dbReference type="GO" id="GO:0006798">
    <property type="term" value="P:polyphosphate catabolic process"/>
    <property type="evidence" value="ECO:0007669"/>
    <property type="project" value="TreeGrafter"/>
</dbReference>
<dbReference type="InterPro" id="IPR041805">
    <property type="entry name" value="ASMase/PPN1_MPP"/>
</dbReference>
<evidence type="ECO:0000256" key="4">
    <source>
        <dbReference type="ARBA" id="ARBA00022525"/>
    </source>
</evidence>
<keyword evidence="5" id="KW-0479">Metal-binding</keyword>
<dbReference type="Pfam" id="PF19272">
    <property type="entry name" value="ASMase_C"/>
    <property type="match status" value="1"/>
</dbReference>
<evidence type="ECO:0000259" key="10">
    <source>
        <dbReference type="Pfam" id="PF00149"/>
    </source>
</evidence>
<reference evidence="12" key="1">
    <citation type="submission" date="2018-10" db="EMBL/GenBank/DDBJ databases">
        <title>Hidden diversity of soil giant viruses.</title>
        <authorList>
            <person name="Schulz F."/>
            <person name="Alteio L."/>
            <person name="Goudeau D."/>
            <person name="Ryan E.M."/>
            <person name="Malmstrom R.R."/>
            <person name="Blanchard J."/>
            <person name="Woyke T."/>
        </authorList>
    </citation>
    <scope>NUCLEOTIDE SEQUENCE</scope>
    <source>
        <strain evidence="12">FNV1</strain>
    </source>
</reference>
<evidence type="ECO:0000259" key="11">
    <source>
        <dbReference type="Pfam" id="PF19272"/>
    </source>
</evidence>
<comment type="subcellular location">
    <subcellularLocation>
        <location evidence="2">Secreted</location>
    </subcellularLocation>
</comment>
<dbReference type="Pfam" id="PF00149">
    <property type="entry name" value="Metallophos"/>
    <property type="match status" value="1"/>
</dbReference>
<protein>
    <submittedName>
        <fullName evidence="12">Uncharacterized protein</fullName>
    </submittedName>
</protein>
<dbReference type="GO" id="GO:0004309">
    <property type="term" value="F:exopolyphosphatase activity"/>
    <property type="evidence" value="ECO:0007669"/>
    <property type="project" value="TreeGrafter"/>
</dbReference>
<evidence type="ECO:0000256" key="7">
    <source>
        <dbReference type="ARBA" id="ARBA00022801"/>
    </source>
</evidence>
<sequence length="437" mass="50563">MTINHLLLLLSIKYAYGGDLAYDLGHFVQLTDIHFDKYYSVGSPNWSEESELGIPACRGYNVGKPPYAPAQYWGDHKCDAPGSLVDATIKWISKSYIPIDFILWTGDTVDHHDIAQSFGDNLYSVHIVTNILLKYFPTTPVIPVIGNHDTYPIDQFNSEMYIYQEMLKQMSNMWRPWISNIDFFSKYGFYKYGLNHMVDIIVINNLIWDNNNIVGMVSNDSTIQFNWLRQQLAMSSRIGKKVWLVGHISPGAGEGTDEYNDNMELLLADYSDIIKYSFFGHAHTDEFALYRNKDAEVFLAGFIAPSLVPLDKFSSFRIYSYNITTMEILDYDQYSLNLTQLNIDNNVNYTKLYSARTEYNLPDMSHHSWNTFATNMAKNADVFNKYYRNLRSGAPMESCDARCRQMIICDILYANSMRKYECQKFIDIRNLLKITTF</sequence>
<name>A0A3G4ZWD5_9VIRU</name>
<keyword evidence="6" id="KW-0732">Signal</keyword>
<evidence type="ECO:0000256" key="1">
    <source>
        <dbReference type="ARBA" id="ARBA00001947"/>
    </source>
</evidence>
<dbReference type="GO" id="GO:0046872">
    <property type="term" value="F:metal ion binding"/>
    <property type="evidence" value="ECO:0007669"/>
    <property type="project" value="UniProtKB-KW"/>
</dbReference>
<comment type="cofactor">
    <cofactor evidence="1">
        <name>Zn(2+)</name>
        <dbReference type="ChEBI" id="CHEBI:29105"/>
    </cofactor>
</comment>
<dbReference type="SUPFAM" id="SSF56300">
    <property type="entry name" value="Metallo-dependent phosphatases"/>
    <property type="match status" value="1"/>
</dbReference>
<dbReference type="GO" id="GO:0005615">
    <property type="term" value="C:extracellular space"/>
    <property type="evidence" value="ECO:0007669"/>
    <property type="project" value="TreeGrafter"/>
</dbReference>
<keyword evidence="7" id="KW-0378">Hydrolase</keyword>
<dbReference type="InterPro" id="IPR029052">
    <property type="entry name" value="Metallo-depent_PP-like"/>
</dbReference>
<dbReference type="GO" id="GO:0000298">
    <property type="term" value="F:endopolyphosphatase activity"/>
    <property type="evidence" value="ECO:0007669"/>
    <property type="project" value="TreeGrafter"/>
</dbReference>
<gene>
    <name evidence="12" type="ORF">Faunusvirus5_27</name>
</gene>
<dbReference type="PANTHER" id="PTHR10340:SF55">
    <property type="entry name" value="ENDOPOLYPHOSPHATASE"/>
    <property type="match status" value="1"/>
</dbReference>
<keyword evidence="9" id="KW-0325">Glycoprotein</keyword>
<dbReference type="GO" id="GO:0008081">
    <property type="term" value="F:phosphoric diester hydrolase activity"/>
    <property type="evidence" value="ECO:0007669"/>
    <property type="project" value="TreeGrafter"/>
</dbReference>
<organism evidence="12">
    <name type="scientific">Faunusvirus sp</name>
    <dbReference type="NCBI Taxonomy" id="2487766"/>
    <lineage>
        <taxon>Viruses</taxon>
        <taxon>Varidnaviria</taxon>
        <taxon>Bamfordvirae</taxon>
        <taxon>Nucleocytoviricota</taxon>
        <taxon>Megaviricetes</taxon>
        <taxon>Imitervirales</taxon>
        <taxon>Mimiviridae</taxon>
    </lineage>
</organism>
<keyword evidence="4" id="KW-0964">Secreted</keyword>
<dbReference type="PANTHER" id="PTHR10340">
    <property type="entry name" value="SPHINGOMYELIN PHOSPHODIESTERASE"/>
    <property type="match status" value="1"/>
</dbReference>
<feature type="domain" description="Calcineurin-like phosphoesterase" evidence="10">
    <location>
        <begin position="27"/>
        <end position="284"/>
    </location>
</feature>
<evidence type="ECO:0000256" key="3">
    <source>
        <dbReference type="ARBA" id="ARBA00008234"/>
    </source>
</evidence>
<feature type="domain" description="Sphingomyelin phosphodiesterase C-terminal" evidence="11">
    <location>
        <begin position="312"/>
        <end position="423"/>
    </location>
</feature>
<dbReference type="InterPro" id="IPR004843">
    <property type="entry name" value="Calcineurin-like_PHP"/>
</dbReference>
<dbReference type="InterPro" id="IPR045473">
    <property type="entry name" value="ASM_C"/>
</dbReference>
<evidence type="ECO:0000256" key="8">
    <source>
        <dbReference type="ARBA" id="ARBA00022833"/>
    </source>
</evidence>
<comment type="similarity">
    <text evidence="3">Belongs to the acid sphingomyelinase family.</text>
</comment>
<evidence type="ECO:0000256" key="2">
    <source>
        <dbReference type="ARBA" id="ARBA00004613"/>
    </source>
</evidence>
<proteinExistence type="inferred from homology"/>
<dbReference type="CDD" id="cd00842">
    <property type="entry name" value="MPP_ASMase"/>
    <property type="match status" value="1"/>
</dbReference>
<dbReference type="EMBL" id="MK072136">
    <property type="protein sequence ID" value="AYV79218.1"/>
    <property type="molecule type" value="Genomic_DNA"/>
</dbReference>
<accession>A0A3G4ZWD5</accession>
<evidence type="ECO:0000313" key="12">
    <source>
        <dbReference type="EMBL" id="AYV79218.1"/>
    </source>
</evidence>
<evidence type="ECO:0000256" key="9">
    <source>
        <dbReference type="ARBA" id="ARBA00023180"/>
    </source>
</evidence>